<dbReference type="AlphaFoldDB" id="A0A8H4F0W3"/>
<name>A0A8H4F0W3_MUCCL</name>
<comment type="caution">
    <text evidence="1">The sequence shown here is derived from an EMBL/GenBank/DDBJ whole genome shotgun (WGS) entry which is preliminary data.</text>
</comment>
<dbReference type="EMBL" id="JAAECE010000005">
    <property type="protein sequence ID" value="KAF1800735.1"/>
    <property type="molecule type" value="Genomic_DNA"/>
</dbReference>
<proteinExistence type="predicted"/>
<reference evidence="1 2" key="1">
    <citation type="submission" date="2019-09" db="EMBL/GenBank/DDBJ databases">
        <authorList>
            <consortium name="DOE Joint Genome Institute"/>
            <person name="Mondo S.J."/>
            <person name="Navarro-Mendoza M.I."/>
            <person name="Perez-Arques C."/>
            <person name="Panchal S."/>
            <person name="Nicolas F.E."/>
            <person name="Ganguly P."/>
            <person name="Pangilinan J."/>
            <person name="Grigoriev I."/>
            <person name="Heitman J."/>
            <person name="Sanya K."/>
            <person name="Garre V."/>
        </authorList>
    </citation>
    <scope>NUCLEOTIDE SEQUENCE [LARGE SCALE GENOMIC DNA]</scope>
    <source>
        <strain evidence="1 2">MU402</strain>
    </source>
</reference>
<gene>
    <name evidence="1" type="ORF">FB192DRAFT_1382102</name>
</gene>
<protein>
    <submittedName>
        <fullName evidence="1">Uncharacterized protein</fullName>
    </submittedName>
</protein>
<dbReference type="Proteomes" id="UP000469890">
    <property type="component" value="Unassembled WGS sequence"/>
</dbReference>
<sequence length="184" mass="20040">MPTIDFAGLNSTLPNGTQQIEFSSTGVVIHAGLILNVMNPNVLSMKLSDLTAKVNKKTCCIFQPLVHSHKLLLGILPYPFQIDYNPSDPNSRYLLSSISDKCGFTGNTPSDIDISYEVSLNAQVLFVHVSPTISSSASFACPFQVILCVRVCNEDLAGVSLTCFTCRRAKYLACRLLVHRAKVG</sequence>
<accession>A0A8H4F0W3</accession>
<evidence type="ECO:0000313" key="1">
    <source>
        <dbReference type="EMBL" id="KAF1800735.1"/>
    </source>
</evidence>
<organism evidence="1 2">
    <name type="scientific">Mucor circinelloides f. lusitanicus</name>
    <name type="common">Mucor racemosus var. lusitanicus</name>
    <dbReference type="NCBI Taxonomy" id="29924"/>
    <lineage>
        <taxon>Eukaryota</taxon>
        <taxon>Fungi</taxon>
        <taxon>Fungi incertae sedis</taxon>
        <taxon>Mucoromycota</taxon>
        <taxon>Mucoromycotina</taxon>
        <taxon>Mucoromycetes</taxon>
        <taxon>Mucorales</taxon>
        <taxon>Mucorineae</taxon>
        <taxon>Mucoraceae</taxon>
        <taxon>Mucor</taxon>
    </lineage>
</organism>
<evidence type="ECO:0000313" key="2">
    <source>
        <dbReference type="Proteomes" id="UP000469890"/>
    </source>
</evidence>